<organism evidence="2 3">
    <name type="scientific">Sphingomonas hengshuiensis</name>
    <dbReference type="NCBI Taxonomy" id="1609977"/>
    <lineage>
        <taxon>Bacteria</taxon>
        <taxon>Pseudomonadati</taxon>
        <taxon>Pseudomonadota</taxon>
        <taxon>Alphaproteobacteria</taxon>
        <taxon>Sphingomonadales</taxon>
        <taxon>Sphingomonadaceae</taxon>
        <taxon>Sphingomonas</taxon>
    </lineage>
</organism>
<dbReference type="GO" id="GO:0016740">
    <property type="term" value="F:transferase activity"/>
    <property type="evidence" value="ECO:0007669"/>
    <property type="project" value="UniProtKB-KW"/>
</dbReference>
<evidence type="ECO:0000259" key="1">
    <source>
        <dbReference type="Pfam" id="PF00117"/>
    </source>
</evidence>
<reference evidence="2 3" key="1">
    <citation type="submission" date="2017-08" db="EMBL/GenBank/DDBJ databases">
        <title>Infants hospitalized years apart are colonized by the same room-sourced microbial strains.</title>
        <authorList>
            <person name="Brooks B."/>
            <person name="Olm M.R."/>
            <person name="Firek B.A."/>
            <person name="Baker R."/>
            <person name="Thomas B.C."/>
            <person name="Morowitz M.J."/>
            <person name="Banfield J.F."/>
        </authorList>
    </citation>
    <scope>NUCLEOTIDE SEQUENCE [LARGE SCALE GENOMIC DNA]</scope>
    <source>
        <strain evidence="2">S2_018_000_R3_110</strain>
    </source>
</reference>
<dbReference type="CDD" id="cd01741">
    <property type="entry name" value="GATase1_1"/>
    <property type="match status" value="1"/>
</dbReference>
<evidence type="ECO:0000313" key="3">
    <source>
        <dbReference type="Proteomes" id="UP000248614"/>
    </source>
</evidence>
<protein>
    <submittedName>
        <fullName evidence="2">Glutamine amidotransferase</fullName>
    </submittedName>
</protein>
<keyword evidence="2" id="KW-0808">Transferase</keyword>
<name>A0A2W5B4V7_9SPHN</name>
<dbReference type="InterPro" id="IPR044992">
    <property type="entry name" value="ChyE-like"/>
</dbReference>
<dbReference type="GO" id="GO:0005829">
    <property type="term" value="C:cytosol"/>
    <property type="evidence" value="ECO:0007669"/>
    <property type="project" value="TreeGrafter"/>
</dbReference>
<keyword evidence="2" id="KW-0315">Glutamine amidotransferase</keyword>
<dbReference type="NCBIfam" id="NF005458">
    <property type="entry name" value="PRK07053.1"/>
    <property type="match status" value="1"/>
</dbReference>
<accession>A0A2W5B4V7</accession>
<dbReference type="Pfam" id="PF00117">
    <property type="entry name" value="GATase"/>
    <property type="match status" value="1"/>
</dbReference>
<dbReference type="PROSITE" id="PS51273">
    <property type="entry name" value="GATASE_TYPE_1"/>
    <property type="match status" value="1"/>
</dbReference>
<dbReference type="PANTHER" id="PTHR42695">
    <property type="entry name" value="GLUTAMINE AMIDOTRANSFERASE YLR126C-RELATED"/>
    <property type="match status" value="1"/>
</dbReference>
<dbReference type="InterPro" id="IPR029062">
    <property type="entry name" value="Class_I_gatase-like"/>
</dbReference>
<sequence>MKSALIVRHVPYEGCAGYRPPVEAAGYAIDRIDVTDPAFATADLTRPDLLIVMGGPMGVYDVADHPWIPGEIDALSRRLAADRPTLGICLGAQMMAAALGAPVYRGTGCEIGFAPLELTPGVASPLAHVADVPVLHWHGDTFDLPDGTELLATTARYRQGFRRGANLLALQFHAEMGEDARFEAWLDYLDCPVHRGTLTEEYRTLGPAAVRAGQAMIAAWLGGLEG</sequence>
<dbReference type="Gene3D" id="3.40.50.880">
    <property type="match status" value="1"/>
</dbReference>
<comment type="caution">
    <text evidence="2">The sequence shown here is derived from an EMBL/GenBank/DDBJ whole genome shotgun (WGS) entry which is preliminary data.</text>
</comment>
<dbReference type="EMBL" id="QFNF01000015">
    <property type="protein sequence ID" value="PZO78001.1"/>
    <property type="molecule type" value="Genomic_DNA"/>
</dbReference>
<dbReference type="AlphaFoldDB" id="A0A2W5B4V7"/>
<gene>
    <name evidence="2" type="ORF">DI632_07555</name>
</gene>
<dbReference type="InterPro" id="IPR017926">
    <property type="entry name" value="GATASE"/>
</dbReference>
<dbReference type="PANTHER" id="PTHR42695:SF5">
    <property type="entry name" value="GLUTAMINE AMIDOTRANSFERASE YLR126C-RELATED"/>
    <property type="match status" value="1"/>
</dbReference>
<evidence type="ECO:0000313" key="2">
    <source>
        <dbReference type="EMBL" id="PZO78001.1"/>
    </source>
</evidence>
<proteinExistence type="predicted"/>
<feature type="domain" description="Glutamine amidotransferase" evidence="1">
    <location>
        <begin position="28"/>
        <end position="176"/>
    </location>
</feature>
<dbReference type="SUPFAM" id="SSF52317">
    <property type="entry name" value="Class I glutamine amidotransferase-like"/>
    <property type="match status" value="1"/>
</dbReference>
<dbReference type="Proteomes" id="UP000248614">
    <property type="component" value="Unassembled WGS sequence"/>
</dbReference>